<name>A0ACC2Q8W1_9NEOP</name>
<dbReference type="EMBL" id="CM056800">
    <property type="protein sequence ID" value="KAJ8709534.1"/>
    <property type="molecule type" value="Genomic_DNA"/>
</dbReference>
<gene>
    <name evidence="1" type="ORF">PYW08_009538</name>
</gene>
<keyword evidence="2" id="KW-1185">Reference proteome</keyword>
<accession>A0ACC2Q8W1</accession>
<evidence type="ECO:0000313" key="1">
    <source>
        <dbReference type="EMBL" id="KAJ8709534.1"/>
    </source>
</evidence>
<sequence>MKSFYCYSILLLSLDFIEGLYRCDYRYNPVTKGWFKHYVNPATWADARLRCQLEGATLASPTTDELKTELNHIINNFFTAESEIFTGIQAMFSQGDYYTLEGIPLSEIPVPWADNEPDNKNNQENCITFNGKGEMADLSCDDTRPYICYRAETNKTVLNECGTIDPGYVLDARTKSCYKFHTLARNFSRAFLTCTAEGGHLAVINSEVEAKVLKDVFAKYPAGKIVGKVWKDVAFIGFHNWGENAEWRTIHGDTLAEAGYDKFKSGEPNNSPPGEDCGAIYREGTLNDLWCDKPAPFICEKSPDFPLVCKEQEEEQDEKNSLNNRFEPEGRF</sequence>
<comment type="caution">
    <text evidence="1">The sequence shown here is derived from an EMBL/GenBank/DDBJ whole genome shotgun (WGS) entry which is preliminary data.</text>
</comment>
<proteinExistence type="predicted"/>
<dbReference type="Proteomes" id="UP001231649">
    <property type="component" value="Chromosome 24"/>
</dbReference>
<reference evidence="1" key="1">
    <citation type="submission" date="2023-03" db="EMBL/GenBank/DDBJ databases">
        <title>Chromosome-level genomes of two armyworms, Mythimna separata and Mythimna loreyi, provide insights into the biosynthesis and reception of sex pheromones.</title>
        <authorList>
            <person name="Zhao H."/>
        </authorList>
    </citation>
    <scope>NUCLEOTIDE SEQUENCE</scope>
    <source>
        <strain evidence="1">BeijingLab</strain>
    </source>
</reference>
<organism evidence="1 2">
    <name type="scientific">Mythimna loreyi</name>
    <dbReference type="NCBI Taxonomy" id="667449"/>
    <lineage>
        <taxon>Eukaryota</taxon>
        <taxon>Metazoa</taxon>
        <taxon>Ecdysozoa</taxon>
        <taxon>Arthropoda</taxon>
        <taxon>Hexapoda</taxon>
        <taxon>Insecta</taxon>
        <taxon>Pterygota</taxon>
        <taxon>Neoptera</taxon>
        <taxon>Endopterygota</taxon>
        <taxon>Lepidoptera</taxon>
        <taxon>Glossata</taxon>
        <taxon>Ditrysia</taxon>
        <taxon>Noctuoidea</taxon>
        <taxon>Noctuidae</taxon>
        <taxon>Noctuinae</taxon>
        <taxon>Hadenini</taxon>
        <taxon>Mythimna</taxon>
    </lineage>
</organism>
<evidence type="ECO:0000313" key="2">
    <source>
        <dbReference type="Proteomes" id="UP001231649"/>
    </source>
</evidence>
<protein>
    <submittedName>
        <fullName evidence="1">Uncharacterized protein</fullName>
    </submittedName>
</protein>